<dbReference type="SMART" id="SM00283">
    <property type="entry name" value="MA"/>
    <property type="match status" value="1"/>
</dbReference>
<feature type="transmembrane region" description="Helical" evidence="3">
    <location>
        <begin position="154"/>
        <end position="175"/>
    </location>
</feature>
<evidence type="ECO:0000256" key="1">
    <source>
        <dbReference type="ARBA" id="ARBA00023224"/>
    </source>
</evidence>
<dbReference type="InterPro" id="IPR004089">
    <property type="entry name" value="MCPsignal_dom"/>
</dbReference>
<organism evidence="5 6">
    <name type="scientific">Sphingorhabdus profundilacus</name>
    <dbReference type="NCBI Taxonomy" id="2509718"/>
    <lineage>
        <taxon>Bacteria</taxon>
        <taxon>Pseudomonadati</taxon>
        <taxon>Pseudomonadota</taxon>
        <taxon>Alphaproteobacteria</taxon>
        <taxon>Sphingomonadales</taxon>
        <taxon>Sphingomonadaceae</taxon>
        <taxon>Sphingorhabdus</taxon>
    </lineage>
</organism>
<dbReference type="EMBL" id="SDWJ01000002">
    <property type="protein sequence ID" value="MVZ98561.1"/>
    <property type="molecule type" value="Genomic_DNA"/>
</dbReference>
<dbReference type="Proteomes" id="UP000471147">
    <property type="component" value="Unassembled WGS sequence"/>
</dbReference>
<dbReference type="AlphaFoldDB" id="A0A6I4LZV6"/>
<protein>
    <recommendedName>
        <fullName evidence="4">Methyl-accepting transducer domain-containing protein</fullName>
    </recommendedName>
</protein>
<feature type="transmembrane region" description="Helical" evidence="3">
    <location>
        <begin position="60"/>
        <end position="80"/>
    </location>
</feature>
<accession>A0A6I4LZV6</accession>
<keyword evidence="3" id="KW-1133">Transmembrane helix</keyword>
<evidence type="ECO:0000259" key="4">
    <source>
        <dbReference type="PROSITE" id="PS50111"/>
    </source>
</evidence>
<dbReference type="Gene3D" id="1.10.287.950">
    <property type="entry name" value="Methyl-accepting chemotaxis protein"/>
    <property type="match status" value="1"/>
</dbReference>
<gene>
    <name evidence="5" type="ORF">EUU23_12735</name>
</gene>
<comment type="caution">
    <text evidence="5">The sequence shown here is derived from an EMBL/GenBank/DDBJ whole genome shotgun (WGS) entry which is preliminary data.</text>
</comment>
<proteinExistence type="predicted"/>
<feature type="transmembrane region" description="Helical" evidence="3">
    <location>
        <begin position="86"/>
        <end position="104"/>
    </location>
</feature>
<reference evidence="5 6" key="1">
    <citation type="submission" date="2019-01" db="EMBL/GenBank/DDBJ databases">
        <title>Sphingorhabdus lacus sp.nov., isolated from an oligotrophic freshwater lake.</title>
        <authorList>
            <person name="Park M."/>
        </authorList>
    </citation>
    <scope>NUCLEOTIDE SEQUENCE [LARGE SCALE GENOMIC DNA]</scope>
    <source>
        <strain evidence="5 6">IMCC26285</strain>
    </source>
</reference>
<feature type="transmembrane region" description="Helical" evidence="3">
    <location>
        <begin position="124"/>
        <end position="148"/>
    </location>
</feature>
<keyword evidence="3" id="KW-0812">Transmembrane</keyword>
<dbReference type="GO" id="GO:0016020">
    <property type="term" value="C:membrane"/>
    <property type="evidence" value="ECO:0007669"/>
    <property type="project" value="InterPro"/>
</dbReference>
<dbReference type="Pfam" id="PF00015">
    <property type="entry name" value="MCPsignal"/>
    <property type="match status" value="1"/>
</dbReference>
<keyword evidence="3" id="KW-0472">Membrane</keyword>
<feature type="domain" description="Methyl-accepting transducer" evidence="4">
    <location>
        <begin position="304"/>
        <end position="540"/>
    </location>
</feature>
<sequence>MLNYGNSPRNYCMSHLRHLKDMFAFFTDLQGEWAILRRSARIENRQLMLAQLQAVGRSHVAAFLSGMAAMWPALGILWFGGAKTDFAPYCAPLYTIAMIVGYRVHVRIKDYSIDADPDGYYLLFLRRLFILQVSVVSFSWVLLLADIWSYHQDIGLVVASAMTFGLLAIGTLIYLCLPAAMVMWLSILTIGSGISATYSGIAMPWFFYAGIALVGFTLHRVAMMQWRSFMHSLDEAQSFARQQESFFAAEQERLAALEAERRNTGVARNEERIHAENVQRQAMAALANEFEHSVHAIIDVMESAVRAVGESSQQLAAIGTQTLERTDAMADMASNMSVAIQMVAAATRQLSESSDAISHQVHDQVTASEAATKSSKQGSGVMAHLAGEAEKIGEIAAMIQDVAGKTNLLALNATIEAARAGDAGRGFAVVAQEVKSLANQTHGAIGSVTSTVTTIKDQMDSAARMVGSVAHKMTQVQQGANNIATAITQQQAATRDISDHAQHAAQDAEHVREFSKEVNVAAVQVGEVADEMQHVMSGLENRAAALREASRNFLDRLRAA</sequence>
<evidence type="ECO:0000256" key="2">
    <source>
        <dbReference type="PROSITE-ProRule" id="PRU00284"/>
    </source>
</evidence>
<dbReference type="PROSITE" id="PS50111">
    <property type="entry name" value="CHEMOTAXIS_TRANSDUC_2"/>
    <property type="match status" value="1"/>
</dbReference>
<dbReference type="PANTHER" id="PTHR32089:SF112">
    <property type="entry name" value="LYSOZYME-LIKE PROTEIN-RELATED"/>
    <property type="match status" value="1"/>
</dbReference>
<dbReference type="GO" id="GO:0007165">
    <property type="term" value="P:signal transduction"/>
    <property type="evidence" value="ECO:0007669"/>
    <property type="project" value="UniProtKB-KW"/>
</dbReference>
<keyword evidence="1 2" id="KW-0807">Transducer</keyword>
<name>A0A6I4LZV6_9SPHN</name>
<dbReference type="PANTHER" id="PTHR32089">
    <property type="entry name" value="METHYL-ACCEPTING CHEMOTAXIS PROTEIN MCPB"/>
    <property type="match status" value="1"/>
</dbReference>
<keyword evidence="6" id="KW-1185">Reference proteome</keyword>
<evidence type="ECO:0000256" key="3">
    <source>
        <dbReference type="SAM" id="Phobius"/>
    </source>
</evidence>
<evidence type="ECO:0000313" key="5">
    <source>
        <dbReference type="EMBL" id="MVZ98561.1"/>
    </source>
</evidence>
<dbReference type="SUPFAM" id="SSF58104">
    <property type="entry name" value="Methyl-accepting chemotaxis protein (MCP) signaling domain"/>
    <property type="match status" value="1"/>
</dbReference>
<evidence type="ECO:0000313" key="6">
    <source>
        <dbReference type="Proteomes" id="UP000471147"/>
    </source>
</evidence>
<feature type="transmembrane region" description="Helical" evidence="3">
    <location>
        <begin position="182"/>
        <end position="199"/>
    </location>
</feature>